<evidence type="ECO:0000256" key="1">
    <source>
        <dbReference type="ARBA" id="ARBA00022553"/>
    </source>
</evidence>
<dbReference type="STRING" id="240159.A0A4V6ARB8"/>
<keyword evidence="5" id="KW-1185">Reference proteome</keyword>
<organism evidence="4 5">
    <name type="scientific">Collichthys lucidus</name>
    <name type="common">Big head croaker</name>
    <name type="synonym">Sciaena lucida</name>
    <dbReference type="NCBI Taxonomy" id="240159"/>
    <lineage>
        <taxon>Eukaryota</taxon>
        <taxon>Metazoa</taxon>
        <taxon>Chordata</taxon>
        <taxon>Craniata</taxon>
        <taxon>Vertebrata</taxon>
        <taxon>Euteleostomi</taxon>
        <taxon>Actinopterygii</taxon>
        <taxon>Neopterygii</taxon>
        <taxon>Teleostei</taxon>
        <taxon>Neoteleostei</taxon>
        <taxon>Acanthomorphata</taxon>
        <taxon>Eupercaria</taxon>
        <taxon>Sciaenidae</taxon>
        <taxon>Collichthys</taxon>
    </lineage>
</organism>
<reference evidence="4 5" key="1">
    <citation type="submission" date="2019-01" db="EMBL/GenBank/DDBJ databases">
        <title>Genome Assembly of Collichthys lucidus.</title>
        <authorList>
            <person name="Cai M."/>
            <person name="Xiao S."/>
        </authorList>
    </citation>
    <scope>NUCLEOTIDE SEQUENCE [LARGE SCALE GENOMIC DNA]</scope>
    <source>
        <strain evidence="4">JT15FE1705JMU</strain>
        <tissue evidence="4">Muscle</tissue>
    </source>
</reference>
<evidence type="ECO:0000259" key="3">
    <source>
        <dbReference type="PROSITE" id="PS50105"/>
    </source>
</evidence>
<dbReference type="PANTHER" id="PTHR12301">
    <property type="entry name" value="SAM-DOMAIN, SH3 AND NUCLEAR LOCALIZATION SIGNALS PROTEIN RELATED"/>
    <property type="match status" value="1"/>
</dbReference>
<dbReference type="AlphaFoldDB" id="A0A4V6ARB8"/>
<feature type="compositionally biased region" description="Basic and acidic residues" evidence="2">
    <location>
        <begin position="191"/>
        <end position="230"/>
    </location>
</feature>
<feature type="region of interest" description="Disordered" evidence="2">
    <location>
        <begin position="158"/>
        <end position="240"/>
    </location>
</feature>
<dbReference type="Gene3D" id="2.30.30.40">
    <property type="entry name" value="SH3 Domains"/>
    <property type="match status" value="1"/>
</dbReference>
<dbReference type="PANTHER" id="PTHR12301:SF4">
    <property type="entry name" value="SAM DOMAIN-CONTAINING PROTEIN SAMSN-1"/>
    <property type="match status" value="1"/>
</dbReference>
<dbReference type="Proteomes" id="UP000298787">
    <property type="component" value="Chromosome 15"/>
</dbReference>
<evidence type="ECO:0000313" key="4">
    <source>
        <dbReference type="EMBL" id="TKS83692.1"/>
    </source>
</evidence>
<dbReference type="PROSITE" id="PS50105">
    <property type="entry name" value="SAM_DOMAIN"/>
    <property type="match status" value="1"/>
</dbReference>
<dbReference type="EMBL" id="CM014092">
    <property type="protein sequence ID" value="TKS83692.1"/>
    <property type="molecule type" value="Genomic_DNA"/>
</dbReference>
<feature type="region of interest" description="Disordered" evidence="2">
    <location>
        <begin position="417"/>
        <end position="482"/>
    </location>
</feature>
<feature type="compositionally biased region" description="Polar residues" evidence="2">
    <location>
        <begin position="162"/>
        <end position="186"/>
    </location>
</feature>
<dbReference type="SMART" id="SM00454">
    <property type="entry name" value="SAM"/>
    <property type="match status" value="1"/>
</dbReference>
<evidence type="ECO:0000256" key="2">
    <source>
        <dbReference type="SAM" id="MobiDB-lite"/>
    </source>
</evidence>
<dbReference type="InterPro" id="IPR001660">
    <property type="entry name" value="SAM"/>
</dbReference>
<gene>
    <name evidence="4" type="ORF">D9C73_017805</name>
</gene>
<dbReference type="Pfam" id="PF12485">
    <property type="entry name" value="SPIDER"/>
    <property type="match status" value="1"/>
</dbReference>
<dbReference type="InterPro" id="IPR051725">
    <property type="entry name" value="SAM-SH3_domain_protein"/>
</dbReference>
<feature type="region of interest" description="Disordered" evidence="2">
    <location>
        <begin position="53"/>
        <end position="73"/>
    </location>
</feature>
<evidence type="ECO:0000313" key="5">
    <source>
        <dbReference type="Proteomes" id="UP000298787"/>
    </source>
</evidence>
<protein>
    <submittedName>
        <fullName evidence="4">SAM domain-containing protein</fullName>
    </submittedName>
</protein>
<accession>A0A4V6ARB8</accession>
<dbReference type="InterPro" id="IPR021090">
    <property type="entry name" value="SPIDER"/>
</dbReference>
<sequence length="482" mass="53684">MNLFCFTLDGSTESIYQPAYSQTLKEGGETAADTAESIHATGRLKKLQNLMQTKKGPGKVKSPSEEKDHLSNNNPVLTCIGLGKTTKQRQTKDECSKEEAVCSLGNYLWSPFECPQPWTPFYHTCHQPRHEPRVCGGALSLPWTTEWDRFESLIQELDSKQSELSPPQTTCSITDPQPSQNTQNPTKLKLQRKETETSSLRDTKHIRASAEESDSHGGNPQRDEAEKREAGGGGSFSIGHRRSSISLDSLYSLNSGQSSSSGVTSGSDCSSNRGSLRLEDDLLYAGQFCGRARVHTDFVPSPYDSESLKLKPPMGIWTGVLNGRMGNFKFIYVDVLTEESPDTHSEARIHRERQKSTVQEVLRRLSLEEYSSSLQLSGYQTVDDLMRLREHHLTDLNVTDPEHRHRLLAAVDSLQQVRPDRQLENEANQEAETPGENMKADTNNCPRDSGCHMPSDSPDNSAEDTHLHFIAEYPLTAETTAS</sequence>
<feature type="domain" description="SAM" evidence="3">
    <location>
        <begin position="353"/>
        <end position="417"/>
    </location>
</feature>
<dbReference type="Pfam" id="PF00536">
    <property type="entry name" value="SAM_1"/>
    <property type="match status" value="1"/>
</dbReference>
<dbReference type="SUPFAM" id="SSF47769">
    <property type="entry name" value="SAM/Pointed domain"/>
    <property type="match status" value="1"/>
</dbReference>
<dbReference type="InterPro" id="IPR013761">
    <property type="entry name" value="SAM/pointed_sf"/>
</dbReference>
<keyword evidence="1" id="KW-0597">Phosphoprotein</keyword>
<dbReference type="Gene3D" id="1.10.150.50">
    <property type="entry name" value="Transcription Factor, Ets-1"/>
    <property type="match status" value="1"/>
</dbReference>
<proteinExistence type="predicted"/>
<name>A0A4V6ARB8_COLLU</name>